<dbReference type="GO" id="GO:0005737">
    <property type="term" value="C:cytoplasm"/>
    <property type="evidence" value="ECO:0007669"/>
    <property type="project" value="UniProtKB-SubCell"/>
</dbReference>
<keyword evidence="4 6" id="KW-0133">Cell shape</keyword>
<dbReference type="InterPro" id="IPR056546">
    <property type="entry name" value="MreB_MamK-like"/>
</dbReference>
<evidence type="ECO:0000313" key="8">
    <source>
        <dbReference type="Proteomes" id="UP000663499"/>
    </source>
</evidence>
<reference evidence="7" key="1">
    <citation type="submission" date="2021-03" db="EMBL/GenBank/DDBJ databases">
        <title>Alkalibacter marinus sp. nov., isolated from tidal flat sediment.</title>
        <authorList>
            <person name="Namirimu T."/>
            <person name="Yang J.-A."/>
            <person name="Yang S.-H."/>
            <person name="Kim Y.-J."/>
            <person name="Kwon K.K."/>
        </authorList>
    </citation>
    <scope>NUCLEOTIDE SEQUENCE</scope>
    <source>
        <strain evidence="7">ES005</strain>
    </source>
</reference>
<evidence type="ECO:0000256" key="3">
    <source>
        <dbReference type="ARBA" id="ARBA00022840"/>
    </source>
</evidence>
<evidence type="ECO:0000256" key="5">
    <source>
        <dbReference type="ARBA" id="ARBA00023458"/>
    </source>
</evidence>
<dbReference type="InterPro" id="IPR043129">
    <property type="entry name" value="ATPase_NBD"/>
</dbReference>
<dbReference type="GO" id="GO:0000902">
    <property type="term" value="P:cell morphogenesis"/>
    <property type="evidence" value="ECO:0007669"/>
    <property type="project" value="InterPro"/>
</dbReference>
<name>A0A974XG30_9FIRM</name>
<evidence type="ECO:0000256" key="6">
    <source>
        <dbReference type="HAMAP-Rule" id="MF_02207"/>
    </source>
</evidence>
<proteinExistence type="inferred from homology"/>
<feature type="binding site" evidence="6">
    <location>
        <begin position="159"/>
        <end position="161"/>
    </location>
    <ligand>
        <name>ATP</name>
        <dbReference type="ChEBI" id="CHEBI:30616"/>
    </ligand>
</feature>
<organism evidence="7 8">
    <name type="scientific">Alkalibacter rhizosphaerae</name>
    <dbReference type="NCBI Taxonomy" id="2815577"/>
    <lineage>
        <taxon>Bacteria</taxon>
        <taxon>Bacillati</taxon>
        <taxon>Bacillota</taxon>
        <taxon>Clostridia</taxon>
        <taxon>Eubacteriales</taxon>
        <taxon>Eubacteriaceae</taxon>
        <taxon>Alkalibacter</taxon>
    </lineage>
</organism>
<dbReference type="Gene3D" id="3.30.420.40">
    <property type="match status" value="3"/>
</dbReference>
<comment type="similarity">
    <text evidence="5 6">Belongs to the FtsA/MreB family.</text>
</comment>
<dbReference type="CDD" id="cd10225">
    <property type="entry name" value="ASKHA_NBD_MreB-like"/>
    <property type="match status" value="1"/>
</dbReference>
<evidence type="ECO:0000256" key="4">
    <source>
        <dbReference type="ARBA" id="ARBA00022960"/>
    </source>
</evidence>
<dbReference type="NCBIfam" id="NF010539">
    <property type="entry name" value="PRK13927.1"/>
    <property type="match status" value="1"/>
</dbReference>
<comment type="subunit">
    <text evidence="6">Forms polymers.</text>
</comment>
<dbReference type="SUPFAM" id="SSF53067">
    <property type="entry name" value="Actin-like ATPase domain"/>
    <property type="match status" value="2"/>
</dbReference>
<dbReference type="PRINTS" id="PR01652">
    <property type="entry name" value="SHAPEPROTEIN"/>
</dbReference>
<dbReference type="InterPro" id="IPR004753">
    <property type="entry name" value="MreB"/>
</dbReference>
<dbReference type="HAMAP" id="MF_02207">
    <property type="entry name" value="MreB"/>
    <property type="match status" value="1"/>
</dbReference>
<keyword evidence="1 6" id="KW-0963">Cytoplasm</keyword>
<keyword evidence="3 6" id="KW-0067">ATP-binding</keyword>
<evidence type="ECO:0000256" key="2">
    <source>
        <dbReference type="ARBA" id="ARBA00022741"/>
    </source>
</evidence>
<comment type="subcellular location">
    <subcellularLocation>
        <location evidence="6">Cytoplasm</location>
    </subcellularLocation>
    <text evidence="6">Membrane-associated.</text>
</comment>
<dbReference type="EMBL" id="CP071444">
    <property type="protein sequence ID" value="QSX07985.1"/>
    <property type="molecule type" value="Genomic_DNA"/>
</dbReference>
<comment type="function">
    <text evidence="6">Forms membrane-associated dynamic filaments that are essential for cell shape determination. Acts by regulating cell wall synthesis and cell elongation, and thus cell shape. A feedback loop between cell geometry and MreB localization may maintain elongated cell shape by targeting cell wall growth to regions of negative cell wall curvature.</text>
</comment>
<dbReference type="Pfam" id="PF06723">
    <property type="entry name" value="MreB_Mbl"/>
    <property type="match status" value="1"/>
</dbReference>
<dbReference type="AlphaFoldDB" id="A0A974XG30"/>
<dbReference type="GO" id="GO:0008360">
    <property type="term" value="P:regulation of cell shape"/>
    <property type="evidence" value="ECO:0007669"/>
    <property type="project" value="UniProtKB-UniRule"/>
</dbReference>
<evidence type="ECO:0000256" key="1">
    <source>
        <dbReference type="ARBA" id="ARBA00022490"/>
    </source>
</evidence>
<dbReference type="PANTHER" id="PTHR42749:SF1">
    <property type="entry name" value="CELL SHAPE-DETERMINING PROTEIN MREB"/>
    <property type="match status" value="1"/>
</dbReference>
<comment type="caution">
    <text evidence="6">Lacks conserved residue(s) required for the propagation of feature annotation.</text>
</comment>
<dbReference type="NCBIfam" id="TIGR00904">
    <property type="entry name" value="mreB"/>
    <property type="match status" value="1"/>
</dbReference>
<feature type="binding site" evidence="6">
    <location>
        <begin position="15"/>
        <end position="17"/>
    </location>
    <ligand>
        <name>ATP</name>
        <dbReference type="ChEBI" id="CHEBI:30616"/>
    </ligand>
</feature>
<evidence type="ECO:0000313" key="7">
    <source>
        <dbReference type="EMBL" id="QSX07985.1"/>
    </source>
</evidence>
<protein>
    <recommendedName>
        <fullName evidence="6">Cell shape-determining protein MreB</fullName>
    </recommendedName>
</protein>
<accession>A0A974XG30</accession>
<gene>
    <name evidence="6" type="primary">mreB</name>
    <name evidence="7" type="ORF">J0B03_09250</name>
</gene>
<dbReference type="Proteomes" id="UP000663499">
    <property type="component" value="Chromosome"/>
</dbReference>
<keyword evidence="8" id="KW-1185">Reference proteome</keyword>
<dbReference type="PANTHER" id="PTHR42749">
    <property type="entry name" value="CELL SHAPE-DETERMINING PROTEIN MREB"/>
    <property type="match status" value="1"/>
</dbReference>
<dbReference type="GO" id="GO:0005524">
    <property type="term" value="F:ATP binding"/>
    <property type="evidence" value="ECO:0007669"/>
    <property type="project" value="UniProtKB-KW"/>
</dbReference>
<dbReference type="KEGG" id="alka:J0B03_09250"/>
<dbReference type="RefSeq" id="WP_207299327.1">
    <property type="nucleotide sequence ID" value="NZ_CP071444.1"/>
</dbReference>
<sequence length="336" mass="35668">MGLFNKSYIGIDLGTANTLVAVRGKGIIIREPSVVAINKNTNEVIAVGMEAKKMIGKTPGNIIAIRPLKEGVIADFHITQKMLKYFMGKAMQGFNLSKPRVLIGIPSDITEVERKAVIEAAQMSGAKDVGLIEEALATAIGAGLPVNEPTGSMVVDIGGGTTDIAVISLGGMVVSSSVRIGGDDFDEGIIHYIKTKHNLMIGEKTAETIKMSIAAVSDINKDIYIDIKGRDLVSGLPRTVRFDQAQVCEAIEPTVYSIVDRVKNVLEKTPPELLSDIMNGGIAITGGGAFLPGVDVLLSRETGVHCYVAEDPLDCVAKGTAMVLEQGYTNIIFSHS</sequence>
<feature type="binding site" evidence="6">
    <location>
        <begin position="207"/>
        <end position="210"/>
    </location>
    <ligand>
        <name>ATP</name>
        <dbReference type="ChEBI" id="CHEBI:30616"/>
    </ligand>
</feature>
<keyword evidence="2 6" id="KW-0547">Nucleotide-binding</keyword>